<dbReference type="GO" id="GO:0005840">
    <property type="term" value="C:ribosome"/>
    <property type="evidence" value="ECO:0007669"/>
    <property type="project" value="UniProtKB-KW"/>
</dbReference>
<protein>
    <submittedName>
        <fullName evidence="5">30S ribosomal protein THX</fullName>
    </submittedName>
</protein>
<comment type="similarity">
    <text evidence="1">Belongs to the bacterial ribosomal protein bTHX family.</text>
</comment>
<dbReference type="InterPro" id="IPR030826">
    <property type="entry name" value="Ribosomal_bTHX/bTHXc/bTHXm"/>
</dbReference>
<evidence type="ECO:0000256" key="2">
    <source>
        <dbReference type="ARBA" id="ARBA00022980"/>
    </source>
</evidence>
<organism evidence="5 6">
    <name type="scientific">Sediminibacterium roseum</name>
    <dbReference type="NCBI Taxonomy" id="1978412"/>
    <lineage>
        <taxon>Bacteria</taxon>
        <taxon>Pseudomonadati</taxon>
        <taxon>Bacteroidota</taxon>
        <taxon>Chitinophagia</taxon>
        <taxon>Chitinophagales</taxon>
        <taxon>Chitinophagaceae</taxon>
        <taxon>Sediminibacterium</taxon>
    </lineage>
</organism>
<keyword evidence="3" id="KW-0687">Ribonucleoprotein</keyword>
<dbReference type="PANTHER" id="PTHR34550">
    <property type="entry name" value="30S RIBOSOMAL PROTEIN S31, CHLOROPLASTIC"/>
    <property type="match status" value="1"/>
</dbReference>
<accession>A0ABW9ZN55</accession>
<keyword evidence="6" id="KW-1185">Reference proteome</keyword>
<dbReference type="PANTHER" id="PTHR34550:SF2">
    <property type="entry name" value="SMALL RIBOSOMAL SUBUNIT PROTEIN BTHXC"/>
    <property type="match status" value="1"/>
</dbReference>
<dbReference type="InterPro" id="IPR044695">
    <property type="entry name" value="Ribosomal_bTHXc/bTHXc_plant"/>
</dbReference>
<evidence type="ECO:0000256" key="3">
    <source>
        <dbReference type="ARBA" id="ARBA00023274"/>
    </source>
</evidence>
<evidence type="ECO:0000256" key="1">
    <source>
        <dbReference type="ARBA" id="ARBA00010834"/>
    </source>
</evidence>
<evidence type="ECO:0000256" key="4">
    <source>
        <dbReference type="SAM" id="MobiDB-lite"/>
    </source>
</evidence>
<feature type="region of interest" description="Disordered" evidence="4">
    <location>
        <begin position="1"/>
        <end position="41"/>
    </location>
</feature>
<dbReference type="NCBIfam" id="TIGR04560">
    <property type="entry name" value="ribo_THX"/>
    <property type="match status" value="1"/>
</dbReference>
<evidence type="ECO:0000313" key="6">
    <source>
        <dbReference type="Proteomes" id="UP000753802"/>
    </source>
</evidence>
<dbReference type="EMBL" id="JAACJS010000002">
    <property type="protein sequence ID" value="NCI48512.1"/>
    <property type="molecule type" value="Genomic_DNA"/>
</dbReference>
<keyword evidence="2 5" id="KW-0689">Ribosomal protein</keyword>
<gene>
    <name evidence="5" type="ORF">GWC95_01165</name>
</gene>
<reference evidence="5 6" key="1">
    <citation type="submission" date="2020-01" db="EMBL/GenBank/DDBJ databases">
        <title>Genome analysis.</title>
        <authorList>
            <person name="Wu S."/>
            <person name="Wang G."/>
        </authorList>
    </citation>
    <scope>NUCLEOTIDE SEQUENCE [LARGE SCALE GENOMIC DNA]</scope>
    <source>
        <strain evidence="5 6">SYL130</strain>
    </source>
</reference>
<comment type="caution">
    <text evidence="5">The sequence shown here is derived from an EMBL/GenBank/DDBJ whole genome shotgun (WGS) entry which is preliminary data.</text>
</comment>
<sequence length="41" mass="4396">MGRGDKKTAKGKRFKGSYGKSRPATATKSKKPVVRTAEQAS</sequence>
<dbReference type="Proteomes" id="UP000753802">
    <property type="component" value="Unassembled WGS sequence"/>
</dbReference>
<name>A0ABW9ZN55_9BACT</name>
<dbReference type="RefSeq" id="WP_161816835.1">
    <property type="nucleotide sequence ID" value="NZ_JAACJS010000002.1"/>
</dbReference>
<evidence type="ECO:0000313" key="5">
    <source>
        <dbReference type="EMBL" id="NCI48512.1"/>
    </source>
</evidence>
<proteinExistence type="inferred from homology"/>